<evidence type="ECO:0000256" key="1">
    <source>
        <dbReference type="ARBA" id="ARBA00004141"/>
    </source>
</evidence>
<dbReference type="Pfam" id="PF07857">
    <property type="entry name" value="TMEM144"/>
    <property type="match status" value="2"/>
</dbReference>
<dbReference type="AlphaFoldDB" id="A0AAW2ZFW2"/>
<name>A0AAW2ZFW2_9EUKA</name>
<dbReference type="PANTHER" id="PTHR16119:SF17">
    <property type="entry name" value="TRANSMEMBRANE PROTEIN 144"/>
    <property type="match status" value="1"/>
</dbReference>
<feature type="transmembrane region" description="Helical" evidence="6">
    <location>
        <begin position="75"/>
        <end position="94"/>
    </location>
</feature>
<comment type="similarity">
    <text evidence="2">Belongs to the TMEM144 family.</text>
</comment>
<feature type="transmembrane region" description="Helical" evidence="6">
    <location>
        <begin position="357"/>
        <end position="380"/>
    </location>
</feature>
<keyword evidence="8" id="KW-1185">Reference proteome</keyword>
<feature type="transmembrane region" description="Helical" evidence="6">
    <location>
        <begin position="321"/>
        <end position="345"/>
    </location>
</feature>
<dbReference type="Gene3D" id="1.10.3730.20">
    <property type="match status" value="1"/>
</dbReference>
<feature type="transmembrane region" description="Helical" evidence="6">
    <location>
        <begin position="293"/>
        <end position="315"/>
    </location>
</feature>
<comment type="caution">
    <text evidence="7">The sequence shown here is derived from an EMBL/GenBank/DDBJ whole genome shotgun (WGS) entry which is preliminary data.</text>
</comment>
<evidence type="ECO:0000313" key="7">
    <source>
        <dbReference type="EMBL" id="KAL0488335.1"/>
    </source>
</evidence>
<dbReference type="InterPro" id="IPR037185">
    <property type="entry name" value="EmrE-like"/>
</dbReference>
<accession>A0AAW2ZFW2</accession>
<evidence type="ECO:0000256" key="5">
    <source>
        <dbReference type="ARBA" id="ARBA00023136"/>
    </source>
</evidence>
<evidence type="ECO:0000313" key="8">
    <source>
        <dbReference type="Proteomes" id="UP001431209"/>
    </source>
</evidence>
<keyword evidence="4 6" id="KW-1133">Transmembrane helix</keyword>
<proteinExistence type="inferred from homology"/>
<sequence>MNATFLNGTVFNNTFINNTIYNATTLAPTGSQPQVSYTVGWIGVITAIIFYGSSAAPVKLRSVQESKVDPMVYQLYYSTAIFLANWLLLIYNPWTFSYHGILGACCWVPASVCSIYAIKYIGIGIASGLWSGCIIIVSFLWGVIAFHDAVRNVPLTLLGLALLIAGIMGLATCKNKTTTTANPEKSVNKNEFARELPLDDIMEIAPQSPTSRYVQNGAVMETPAGTVGSPTVPVDMDDIMSRAQVRNKALPDDLSNPSHPDLHDDVVHIDVSTVPKTVTQRMFTIIRKSREKVIGGICVAGTGFLGGTQMVPARFDTESGVLFALSFGVGCMIVTPIMFVIYFLIKRERPQMHVKKALVPGLLSGLSFSIGNVGSTYAVLSPLGLTIGYPLCQVALVVMGIYGIFVFRELTGVRPISQFFASAILLLLPGCALLAIFGKA</sequence>
<feature type="transmembrane region" description="Helical" evidence="6">
    <location>
        <begin position="100"/>
        <end position="118"/>
    </location>
</feature>
<organism evidence="7 8">
    <name type="scientific">Acrasis kona</name>
    <dbReference type="NCBI Taxonomy" id="1008807"/>
    <lineage>
        <taxon>Eukaryota</taxon>
        <taxon>Discoba</taxon>
        <taxon>Heterolobosea</taxon>
        <taxon>Tetramitia</taxon>
        <taxon>Eutetramitia</taxon>
        <taxon>Acrasidae</taxon>
        <taxon>Acrasis</taxon>
    </lineage>
</organism>
<keyword evidence="3 6" id="KW-0812">Transmembrane</keyword>
<dbReference type="GO" id="GO:0016020">
    <property type="term" value="C:membrane"/>
    <property type="evidence" value="ECO:0007669"/>
    <property type="project" value="UniProtKB-SubCell"/>
</dbReference>
<dbReference type="InterPro" id="IPR010651">
    <property type="entry name" value="Sugar_transport"/>
</dbReference>
<dbReference type="SUPFAM" id="SSF103481">
    <property type="entry name" value="Multidrug resistance efflux transporter EmrE"/>
    <property type="match status" value="1"/>
</dbReference>
<dbReference type="EMBL" id="JAOPGA020001434">
    <property type="protein sequence ID" value="KAL0488335.1"/>
    <property type="molecule type" value="Genomic_DNA"/>
</dbReference>
<feature type="transmembrane region" description="Helical" evidence="6">
    <location>
        <begin position="153"/>
        <end position="173"/>
    </location>
</feature>
<feature type="transmembrane region" description="Helical" evidence="6">
    <location>
        <begin position="35"/>
        <end position="54"/>
    </location>
</feature>
<feature type="transmembrane region" description="Helical" evidence="6">
    <location>
        <begin position="386"/>
        <end position="407"/>
    </location>
</feature>
<keyword evidence="5 6" id="KW-0472">Membrane</keyword>
<dbReference type="Proteomes" id="UP001431209">
    <property type="component" value="Unassembled WGS sequence"/>
</dbReference>
<evidence type="ECO:0000256" key="3">
    <source>
        <dbReference type="ARBA" id="ARBA00022692"/>
    </source>
</evidence>
<reference evidence="7 8" key="1">
    <citation type="submission" date="2024-03" db="EMBL/GenBank/DDBJ databases">
        <title>The Acrasis kona genome and developmental transcriptomes reveal deep origins of eukaryotic multicellular pathways.</title>
        <authorList>
            <person name="Sheikh S."/>
            <person name="Fu C.-J."/>
            <person name="Brown M.W."/>
            <person name="Baldauf S.L."/>
        </authorList>
    </citation>
    <scope>NUCLEOTIDE SEQUENCE [LARGE SCALE GENOMIC DNA]</scope>
    <source>
        <strain evidence="7 8">ATCC MYA-3509</strain>
    </source>
</reference>
<dbReference type="GO" id="GO:0015144">
    <property type="term" value="F:carbohydrate transmembrane transporter activity"/>
    <property type="evidence" value="ECO:0007669"/>
    <property type="project" value="InterPro"/>
</dbReference>
<gene>
    <name evidence="7" type="ORF">AKO1_008789</name>
</gene>
<dbReference type="InterPro" id="IPR012435">
    <property type="entry name" value="TMEM144"/>
</dbReference>
<comment type="subcellular location">
    <subcellularLocation>
        <location evidence="1">Membrane</location>
        <topology evidence="1">Multi-pass membrane protein</topology>
    </subcellularLocation>
</comment>
<feature type="transmembrane region" description="Helical" evidence="6">
    <location>
        <begin position="125"/>
        <end position="147"/>
    </location>
</feature>
<evidence type="ECO:0000256" key="2">
    <source>
        <dbReference type="ARBA" id="ARBA00005731"/>
    </source>
</evidence>
<feature type="transmembrane region" description="Helical" evidence="6">
    <location>
        <begin position="419"/>
        <end position="438"/>
    </location>
</feature>
<evidence type="ECO:0000256" key="4">
    <source>
        <dbReference type="ARBA" id="ARBA00022989"/>
    </source>
</evidence>
<evidence type="ECO:0000256" key="6">
    <source>
        <dbReference type="SAM" id="Phobius"/>
    </source>
</evidence>
<protein>
    <submittedName>
        <fullName evidence="7">10 TM domain-containing transmembrane protein</fullName>
    </submittedName>
</protein>
<dbReference type="PANTHER" id="PTHR16119">
    <property type="entry name" value="TRANSMEMBRANE PROTEIN 144"/>
    <property type="match status" value="1"/>
</dbReference>